<sequence>MPKPRITVAALAAGIFTIVTVEILPIGLLPSIAADFGVGEGTAGLAMTMPGLVAAVAAPVVTVATRRFERRAMLVALLSLLGVACGVAVVATSFWALLGSRLLVGVTIGGFWSIGTGLAPRLVRDGGRATAVIFAGVPAGSVLGVPLATMLGEAAGWRTSVALLGALSGAVAVVIALASPRLPAETPTSAAVLVRALRRSPVPLAVTVLVVLAHFGAYTYVTPLLKAEGAAAGPLLLVYGAAGIAGNFAAGALGHRPGVFAGAAASIGLAALALPHVPPVAALVVWGFAYGAVPACSQHLFAARAPGEAATVLFTASFQATMGAAAALGGLLVDAAGPAAVMTAAAPLALAAAMLAGRAGLGPRGQSGGVPLVRTVKREPPVKAVKATGG</sequence>
<dbReference type="InterPro" id="IPR011701">
    <property type="entry name" value="MFS"/>
</dbReference>
<keyword evidence="9" id="KW-1185">Reference proteome</keyword>
<keyword evidence="3 6" id="KW-0812">Transmembrane</keyword>
<feature type="transmembrane region" description="Helical" evidence="6">
    <location>
        <begin position="309"/>
        <end position="333"/>
    </location>
</feature>
<reference evidence="8" key="1">
    <citation type="submission" date="2023-03" db="EMBL/GenBank/DDBJ databases">
        <title>Actinorhabdospora filicis NBRC 111898.</title>
        <authorList>
            <person name="Ichikawa N."/>
            <person name="Sato H."/>
            <person name="Tonouchi N."/>
        </authorList>
    </citation>
    <scope>NUCLEOTIDE SEQUENCE</scope>
    <source>
        <strain evidence="8">NBRC 111898</strain>
    </source>
</reference>
<feature type="transmembrane region" description="Helical" evidence="6">
    <location>
        <begin position="232"/>
        <end position="250"/>
    </location>
</feature>
<feature type="transmembrane region" description="Helical" evidence="6">
    <location>
        <begin position="157"/>
        <end position="179"/>
    </location>
</feature>
<evidence type="ECO:0000256" key="3">
    <source>
        <dbReference type="ARBA" id="ARBA00022692"/>
    </source>
</evidence>
<evidence type="ECO:0000256" key="4">
    <source>
        <dbReference type="ARBA" id="ARBA00022989"/>
    </source>
</evidence>
<evidence type="ECO:0000313" key="8">
    <source>
        <dbReference type="EMBL" id="GLZ80364.1"/>
    </source>
</evidence>
<dbReference type="EMBL" id="BSTX01000004">
    <property type="protein sequence ID" value="GLZ80364.1"/>
    <property type="molecule type" value="Genomic_DNA"/>
</dbReference>
<feature type="transmembrane region" description="Helical" evidence="6">
    <location>
        <begin position="131"/>
        <end position="151"/>
    </location>
</feature>
<dbReference type="RefSeq" id="WP_285665524.1">
    <property type="nucleotide sequence ID" value="NZ_BSTX01000004.1"/>
</dbReference>
<dbReference type="AlphaFoldDB" id="A0A9W6SQX5"/>
<evidence type="ECO:0000256" key="2">
    <source>
        <dbReference type="ARBA" id="ARBA00022475"/>
    </source>
</evidence>
<dbReference type="PROSITE" id="PS50850">
    <property type="entry name" value="MFS"/>
    <property type="match status" value="1"/>
</dbReference>
<evidence type="ECO:0000256" key="6">
    <source>
        <dbReference type="SAM" id="Phobius"/>
    </source>
</evidence>
<evidence type="ECO:0000313" key="9">
    <source>
        <dbReference type="Proteomes" id="UP001165079"/>
    </source>
</evidence>
<feature type="transmembrane region" description="Helical" evidence="6">
    <location>
        <begin position="45"/>
        <end position="65"/>
    </location>
</feature>
<evidence type="ECO:0000256" key="5">
    <source>
        <dbReference type="ARBA" id="ARBA00023136"/>
    </source>
</evidence>
<dbReference type="InterPro" id="IPR050189">
    <property type="entry name" value="MFS_Efflux_Transporters"/>
</dbReference>
<dbReference type="InterPro" id="IPR036259">
    <property type="entry name" value="MFS_trans_sf"/>
</dbReference>
<comment type="caution">
    <text evidence="8">The sequence shown here is derived from an EMBL/GenBank/DDBJ whole genome shotgun (WGS) entry which is preliminary data.</text>
</comment>
<comment type="subcellular location">
    <subcellularLocation>
        <location evidence="1">Cell membrane</location>
        <topology evidence="1">Multi-pass membrane protein</topology>
    </subcellularLocation>
</comment>
<dbReference type="PANTHER" id="PTHR43124:SF3">
    <property type="entry name" value="CHLORAMPHENICOL EFFLUX PUMP RV0191"/>
    <property type="match status" value="1"/>
</dbReference>
<dbReference type="Pfam" id="PF07690">
    <property type="entry name" value="MFS_1"/>
    <property type="match status" value="1"/>
</dbReference>
<accession>A0A9W6SQX5</accession>
<feature type="transmembrane region" description="Helical" evidence="6">
    <location>
        <begin position="102"/>
        <end position="119"/>
    </location>
</feature>
<feature type="transmembrane region" description="Helical" evidence="6">
    <location>
        <begin position="200"/>
        <end position="220"/>
    </location>
</feature>
<dbReference type="CDD" id="cd17324">
    <property type="entry name" value="MFS_NepI_like"/>
    <property type="match status" value="1"/>
</dbReference>
<name>A0A9W6SQX5_9ACTN</name>
<dbReference type="InterPro" id="IPR020846">
    <property type="entry name" value="MFS_dom"/>
</dbReference>
<dbReference type="SUPFAM" id="SSF103473">
    <property type="entry name" value="MFS general substrate transporter"/>
    <property type="match status" value="1"/>
</dbReference>
<dbReference type="PANTHER" id="PTHR43124">
    <property type="entry name" value="PURINE EFFLUX PUMP PBUE"/>
    <property type="match status" value="1"/>
</dbReference>
<proteinExistence type="predicted"/>
<gene>
    <name evidence="8" type="ORF">Afil01_51710</name>
</gene>
<keyword evidence="5 6" id="KW-0472">Membrane</keyword>
<dbReference type="Gene3D" id="1.20.1250.20">
    <property type="entry name" value="MFS general substrate transporter like domains"/>
    <property type="match status" value="1"/>
</dbReference>
<feature type="domain" description="Major facilitator superfamily (MFS) profile" evidence="7">
    <location>
        <begin position="6"/>
        <end position="390"/>
    </location>
</feature>
<dbReference type="Proteomes" id="UP001165079">
    <property type="component" value="Unassembled WGS sequence"/>
</dbReference>
<organism evidence="8 9">
    <name type="scientific">Actinorhabdospora filicis</name>
    <dbReference type="NCBI Taxonomy" id="1785913"/>
    <lineage>
        <taxon>Bacteria</taxon>
        <taxon>Bacillati</taxon>
        <taxon>Actinomycetota</taxon>
        <taxon>Actinomycetes</taxon>
        <taxon>Micromonosporales</taxon>
        <taxon>Micromonosporaceae</taxon>
        <taxon>Actinorhabdospora</taxon>
    </lineage>
</organism>
<evidence type="ECO:0000259" key="7">
    <source>
        <dbReference type="PROSITE" id="PS50850"/>
    </source>
</evidence>
<evidence type="ECO:0000256" key="1">
    <source>
        <dbReference type="ARBA" id="ARBA00004651"/>
    </source>
</evidence>
<dbReference type="GO" id="GO:0005886">
    <property type="term" value="C:plasma membrane"/>
    <property type="evidence" value="ECO:0007669"/>
    <property type="project" value="UniProtKB-SubCell"/>
</dbReference>
<protein>
    <submittedName>
        <fullName evidence="8">MFS transporter</fullName>
    </submittedName>
</protein>
<feature type="transmembrane region" description="Helical" evidence="6">
    <location>
        <begin position="72"/>
        <end position="96"/>
    </location>
</feature>
<keyword evidence="4 6" id="KW-1133">Transmembrane helix</keyword>
<feature type="transmembrane region" description="Helical" evidence="6">
    <location>
        <begin position="339"/>
        <end position="357"/>
    </location>
</feature>
<dbReference type="GO" id="GO:0022857">
    <property type="term" value="F:transmembrane transporter activity"/>
    <property type="evidence" value="ECO:0007669"/>
    <property type="project" value="InterPro"/>
</dbReference>
<keyword evidence="2" id="KW-1003">Cell membrane</keyword>